<dbReference type="KEGG" id="cpf:CPF_1585"/>
<accession>A0A0H2YVM7</accession>
<keyword evidence="6" id="KW-1185">Reference proteome</keyword>
<dbReference type="InterPro" id="IPR006433">
    <property type="entry name" value="Prohead_protease"/>
</dbReference>
<dbReference type="InterPro" id="IPR054613">
    <property type="entry name" value="Peptidase_S78_dom"/>
</dbReference>
<dbReference type="STRING" id="195103.CPF_1585"/>
<reference evidence="5 6" key="1">
    <citation type="journal article" date="2006" name="Genome Res.">
        <title>Skewed genomic variability in strains of the toxigenic bacterial pathogen, Clostridium perfringens.</title>
        <authorList>
            <person name="Myers G.S."/>
            <person name="Rasko D.A."/>
            <person name="Cheung J.K."/>
            <person name="Ravel J."/>
            <person name="Seshadri R."/>
            <person name="Deboy R.T."/>
            <person name="Ren Q."/>
            <person name="Varga J."/>
            <person name="Awad M.M."/>
            <person name="Brinkac L.M."/>
            <person name="Daugherty S.C."/>
            <person name="Haft D.H."/>
            <person name="Dodson R.J."/>
            <person name="Madupu R."/>
            <person name="Nelson W.C."/>
            <person name="Rosovitz M.J."/>
            <person name="Sullivan S.A."/>
            <person name="Khouri H."/>
            <person name="Dimitrov G.I."/>
            <person name="Watkins K.L."/>
            <person name="Mulligan S."/>
            <person name="Benton J."/>
            <person name="Radune D."/>
            <person name="Fisher D.J."/>
            <person name="Atkins H.S."/>
            <person name="Hiscox T."/>
            <person name="Jost B.H."/>
            <person name="Billington S.J."/>
            <person name="Songer J.G."/>
            <person name="McClane B.A."/>
            <person name="Titball R.W."/>
            <person name="Rood J.I."/>
            <person name="Melville S.B."/>
            <person name="Paulsen I.T."/>
        </authorList>
    </citation>
    <scope>NUCLEOTIDE SEQUENCE [LARGE SCALE GENOMIC DNA]</scope>
    <source>
        <strain evidence="6">ATCC 13124 / DSM 756 / JCM 1290 / NCIMB 6125 / NCTC 8237 / S 107 / Type A</strain>
    </source>
</reference>
<keyword evidence="1" id="KW-1188">Viral release from host cell</keyword>
<organism evidence="5 6">
    <name type="scientific">Clostridium perfringens (strain ATCC 13124 / DSM 756 / JCM 1290 / NCIMB 6125 / NCTC 8237 / Type A)</name>
    <dbReference type="NCBI Taxonomy" id="195103"/>
    <lineage>
        <taxon>Bacteria</taxon>
        <taxon>Bacillati</taxon>
        <taxon>Bacillota</taxon>
        <taxon>Clostridia</taxon>
        <taxon>Eubacteriales</taxon>
        <taxon>Clostridiaceae</taxon>
        <taxon>Clostridium</taxon>
    </lineage>
</organism>
<keyword evidence="3" id="KW-0378">Hydrolase</keyword>
<evidence type="ECO:0000256" key="1">
    <source>
        <dbReference type="ARBA" id="ARBA00022612"/>
    </source>
</evidence>
<protein>
    <submittedName>
        <fullName evidence="5">Phage prohead protease, HK97 family</fullName>
    </submittedName>
</protein>
<evidence type="ECO:0000256" key="2">
    <source>
        <dbReference type="ARBA" id="ARBA00022670"/>
    </source>
</evidence>
<dbReference type="RefSeq" id="WP_011590786.1">
    <property type="nucleotide sequence ID" value="NC_008261.1"/>
</dbReference>
<dbReference type="NCBIfam" id="TIGR01543">
    <property type="entry name" value="proheadase_HK97"/>
    <property type="match status" value="1"/>
</dbReference>
<dbReference type="EMBL" id="CP000246">
    <property type="protein sequence ID" value="ABG84744.1"/>
    <property type="molecule type" value="Genomic_DNA"/>
</dbReference>
<evidence type="ECO:0000256" key="3">
    <source>
        <dbReference type="ARBA" id="ARBA00022801"/>
    </source>
</evidence>
<evidence type="ECO:0000259" key="4">
    <source>
        <dbReference type="Pfam" id="PF04586"/>
    </source>
</evidence>
<dbReference type="GO" id="GO:0006508">
    <property type="term" value="P:proteolysis"/>
    <property type="evidence" value="ECO:0007669"/>
    <property type="project" value="UniProtKB-KW"/>
</dbReference>
<sequence>MEHKEVKREVRNIISNFEARSNDETGVKTISGYASKYNVESQVLRDWWGDKFVEVVAEGAFDNSLRNNTIKALYNHNTDNVLGSTKSGTLRLESDSVGLRFDIDLPNTTVANDLYESVKRGDVDGTSFGFKVLDDKWSKVEKDGEEIMKRTLLEVELYEISPTPFPAYEDTEVDCRSLEKIKINAKKKEEKRSNLLELIYC</sequence>
<proteinExistence type="predicted"/>
<dbReference type="AlphaFoldDB" id="A0A0H2YVM7"/>
<name>A0A0H2YVM7_CLOP1</name>
<dbReference type="eggNOG" id="COG3740">
    <property type="taxonomic scope" value="Bacteria"/>
</dbReference>
<keyword evidence="2 5" id="KW-0645">Protease</keyword>
<dbReference type="HOGENOM" id="CLU_097078_3_0_9"/>
<feature type="domain" description="Prohead serine protease" evidence="4">
    <location>
        <begin position="16"/>
        <end position="182"/>
    </location>
</feature>
<gene>
    <name evidence="5" type="ordered locus">CPF_1585</name>
</gene>
<dbReference type="Proteomes" id="UP000001823">
    <property type="component" value="Chromosome"/>
</dbReference>
<dbReference type="GO" id="GO:0008233">
    <property type="term" value="F:peptidase activity"/>
    <property type="evidence" value="ECO:0007669"/>
    <property type="project" value="UniProtKB-KW"/>
</dbReference>
<dbReference type="Pfam" id="PF04586">
    <property type="entry name" value="Peptidase_S78"/>
    <property type="match status" value="1"/>
</dbReference>
<evidence type="ECO:0000313" key="6">
    <source>
        <dbReference type="Proteomes" id="UP000001823"/>
    </source>
</evidence>
<dbReference type="PaxDb" id="195103-CPF_1585"/>
<evidence type="ECO:0000313" key="5">
    <source>
        <dbReference type="EMBL" id="ABG84744.1"/>
    </source>
</evidence>